<dbReference type="RefSeq" id="WP_385940563.1">
    <property type="nucleotide sequence ID" value="NZ_JBHSOZ010000004.1"/>
</dbReference>
<dbReference type="Pfam" id="PF04932">
    <property type="entry name" value="Wzy_C"/>
    <property type="match status" value="1"/>
</dbReference>
<feature type="transmembrane region" description="Helical" evidence="5">
    <location>
        <begin position="369"/>
        <end position="391"/>
    </location>
</feature>
<evidence type="ECO:0000256" key="4">
    <source>
        <dbReference type="ARBA" id="ARBA00023136"/>
    </source>
</evidence>
<feature type="transmembrane region" description="Helical" evidence="5">
    <location>
        <begin position="87"/>
        <end position="107"/>
    </location>
</feature>
<reference evidence="8" key="1">
    <citation type="journal article" date="2019" name="Int. J. Syst. Evol. Microbiol.">
        <title>The Global Catalogue of Microorganisms (GCM) 10K type strain sequencing project: providing services to taxonomists for standard genome sequencing and annotation.</title>
        <authorList>
            <consortium name="The Broad Institute Genomics Platform"/>
            <consortium name="The Broad Institute Genome Sequencing Center for Infectious Disease"/>
            <person name="Wu L."/>
            <person name="Ma J."/>
        </authorList>
    </citation>
    <scope>NUCLEOTIDE SEQUENCE [LARGE SCALE GENOMIC DNA]</scope>
    <source>
        <strain evidence="8">CECT 7184</strain>
    </source>
</reference>
<keyword evidence="8" id="KW-1185">Reference proteome</keyword>
<proteinExistence type="predicted"/>
<evidence type="ECO:0000256" key="5">
    <source>
        <dbReference type="SAM" id="Phobius"/>
    </source>
</evidence>
<evidence type="ECO:0000256" key="1">
    <source>
        <dbReference type="ARBA" id="ARBA00004141"/>
    </source>
</evidence>
<feature type="transmembrane region" description="Helical" evidence="5">
    <location>
        <begin position="237"/>
        <end position="257"/>
    </location>
</feature>
<dbReference type="InterPro" id="IPR051533">
    <property type="entry name" value="WaaL-like"/>
</dbReference>
<evidence type="ECO:0000256" key="3">
    <source>
        <dbReference type="ARBA" id="ARBA00022989"/>
    </source>
</evidence>
<dbReference type="EMBL" id="JBHSOZ010000004">
    <property type="protein sequence ID" value="MFC5713071.1"/>
    <property type="molecule type" value="Genomic_DNA"/>
</dbReference>
<dbReference type="InterPro" id="IPR007016">
    <property type="entry name" value="O-antigen_ligase-rel_domated"/>
</dbReference>
<evidence type="ECO:0000313" key="8">
    <source>
        <dbReference type="Proteomes" id="UP001596142"/>
    </source>
</evidence>
<sequence>MEPNKLSTSVPSNLILILMFLTVTLANYGLYIGFALKPYMIFLFVFIMFHLSSLYFQRVHLFEIIMGMFYIMYVFSGAFALYPGSSFRIMVGIIIYLTCYFIMKSIILHFSSKQVEKSLSYAGIIFNLASLVLYIFGLNKFGFTFQGERIVELGVMVDRTYPRLIGLLEDPNFFVFYNTIFFAYFLCNTHGLRNKVGLGLCIITSLLTFSRGGLLALFIILLIYLLMNNPVKQVKMLFSLIASTSILFYITVFHLNLNIWGMIDARFEDFSTDGGSGRFELWERAWEFFNSSIVVGIGAFNFSDYNEFYFNDDLSVHNTFLDILSESGLLGILPFTLFVVVVFVQMFQYQVYRKKPYLLLTFIGYVLQMLSLSVIINDMFFMYLAILSVYLHKERLKEKELLFNTKKGAGTSPVSPQQINHASG</sequence>
<feature type="transmembrane region" description="Helical" evidence="5">
    <location>
        <begin position="329"/>
        <end position="349"/>
    </location>
</feature>
<feature type="transmembrane region" description="Helical" evidence="5">
    <location>
        <begin position="199"/>
        <end position="225"/>
    </location>
</feature>
<comment type="subcellular location">
    <subcellularLocation>
        <location evidence="1">Membrane</location>
        <topology evidence="1">Multi-pass membrane protein</topology>
    </subcellularLocation>
</comment>
<comment type="caution">
    <text evidence="7">The sequence shown here is derived from an EMBL/GenBank/DDBJ whole genome shotgun (WGS) entry which is preliminary data.</text>
</comment>
<keyword evidence="4 5" id="KW-0472">Membrane</keyword>
<organism evidence="7 8">
    <name type="scientific">Thalassorhabdus alkalitolerans</name>
    <dbReference type="NCBI Taxonomy" id="2282697"/>
    <lineage>
        <taxon>Bacteria</taxon>
        <taxon>Bacillati</taxon>
        <taxon>Bacillota</taxon>
        <taxon>Bacilli</taxon>
        <taxon>Bacillales</taxon>
        <taxon>Bacillaceae</taxon>
        <taxon>Thalassorhabdus</taxon>
    </lineage>
</organism>
<feature type="transmembrane region" description="Helical" evidence="5">
    <location>
        <begin position="171"/>
        <end position="187"/>
    </location>
</feature>
<dbReference type="GO" id="GO:0016874">
    <property type="term" value="F:ligase activity"/>
    <property type="evidence" value="ECO:0007669"/>
    <property type="project" value="UniProtKB-KW"/>
</dbReference>
<feature type="transmembrane region" description="Helical" evidence="5">
    <location>
        <begin position="39"/>
        <end position="56"/>
    </location>
</feature>
<evidence type="ECO:0000256" key="2">
    <source>
        <dbReference type="ARBA" id="ARBA00022692"/>
    </source>
</evidence>
<feature type="transmembrane region" description="Helical" evidence="5">
    <location>
        <begin position="12"/>
        <end position="33"/>
    </location>
</feature>
<gene>
    <name evidence="7" type="ORF">ACFPU1_09770</name>
</gene>
<feature type="transmembrane region" description="Helical" evidence="5">
    <location>
        <begin position="61"/>
        <end position="81"/>
    </location>
</feature>
<dbReference type="Proteomes" id="UP001596142">
    <property type="component" value="Unassembled WGS sequence"/>
</dbReference>
<accession>A0ABW0YLR1</accession>
<feature type="transmembrane region" description="Helical" evidence="5">
    <location>
        <begin position="119"/>
        <end position="137"/>
    </location>
</feature>
<dbReference type="PANTHER" id="PTHR37422">
    <property type="entry name" value="TEICHURONIC ACID BIOSYNTHESIS PROTEIN TUAE"/>
    <property type="match status" value="1"/>
</dbReference>
<keyword evidence="7" id="KW-0436">Ligase</keyword>
<evidence type="ECO:0000259" key="6">
    <source>
        <dbReference type="Pfam" id="PF04932"/>
    </source>
</evidence>
<keyword evidence="2 5" id="KW-0812">Transmembrane</keyword>
<keyword evidence="3 5" id="KW-1133">Transmembrane helix</keyword>
<name>A0ABW0YLR1_9BACI</name>
<feature type="domain" description="O-antigen ligase-related" evidence="6">
    <location>
        <begin position="198"/>
        <end position="335"/>
    </location>
</feature>
<protein>
    <submittedName>
        <fullName evidence="7">O-antigen ligase family protein</fullName>
    </submittedName>
</protein>
<dbReference type="PANTHER" id="PTHR37422:SF17">
    <property type="entry name" value="O-ANTIGEN LIGASE"/>
    <property type="match status" value="1"/>
</dbReference>
<evidence type="ECO:0000313" key="7">
    <source>
        <dbReference type="EMBL" id="MFC5713071.1"/>
    </source>
</evidence>